<dbReference type="WBParaSite" id="PSAMB.scaffold2528size22716.g18200.t1">
    <property type="protein sequence ID" value="PSAMB.scaffold2528size22716.g18200.t1"/>
    <property type="gene ID" value="PSAMB.scaffold2528size22716.g18200"/>
</dbReference>
<accession>A0A914VV16</accession>
<evidence type="ECO:0000313" key="2">
    <source>
        <dbReference type="Proteomes" id="UP000887566"/>
    </source>
</evidence>
<name>A0A914VV16_9BILA</name>
<proteinExistence type="predicted"/>
<dbReference type="Proteomes" id="UP000887566">
    <property type="component" value="Unplaced"/>
</dbReference>
<evidence type="ECO:0000256" key="1">
    <source>
        <dbReference type="SAM" id="MobiDB-lite"/>
    </source>
</evidence>
<sequence>MQLLSGASLLHHPGVRIDLLKFKYVRNAAAEVCASTQWNSWGLCVLIAQSRGPNDCAEDAACVKVVDERRERRIRSRARESRPTRTPGSQSLHTAGIVFGPPADVSLRARAAIRRVERWRRRLRRRSECRSFSGWRACTTLEVGRSKIRMPGGASRKASRPAGPKSTMAARFTRTPHRPPVSSELPGHLHHSLLLLCPLESSPL</sequence>
<organism evidence="2 3">
    <name type="scientific">Plectus sambesii</name>
    <dbReference type="NCBI Taxonomy" id="2011161"/>
    <lineage>
        <taxon>Eukaryota</taxon>
        <taxon>Metazoa</taxon>
        <taxon>Ecdysozoa</taxon>
        <taxon>Nematoda</taxon>
        <taxon>Chromadorea</taxon>
        <taxon>Plectida</taxon>
        <taxon>Plectina</taxon>
        <taxon>Plectoidea</taxon>
        <taxon>Plectidae</taxon>
        <taxon>Plectus</taxon>
    </lineage>
</organism>
<feature type="compositionally biased region" description="Basic and acidic residues" evidence="1">
    <location>
        <begin position="73"/>
        <end position="83"/>
    </location>
</feature>
<evidence type="ECO:0000313" key="3">
    <source>
        <dbReference type="WBParaSite" id="PSAMB.scaffold2528size22716.g18200.t1"/>
    </source>
</evidence>
<keyword evidence="2" id="KW-1185">Reference proteome</keyword>
<reference evidence="3" key="1">
    <citation type="submission" date="2022-11" db="UniProtKB">
        <authorList>
            <consortium name="WormBaseParasite"/>
        </authorList>
    </citation>
    <scope>IDENTIFICATION</scope>
</reference>
<dbReference type="AlphaFoldDB" id="A0A914VV16"/>
<feature type="region of interest" description="Disordered" evidence="1">
    <location>
        <begin position="73"/>
        <end position="95"/>
    </location>
</feature>
<protein>
    <submittedName>
        <fullName evidence="3">Uncharacterized protein</fullName>
    </submittedName>
</protein>